<dbReference type="Pfam" id="PF00339">
    <property type="entry name" value="Arrestin_N"/>
    <property type="match status" value="1"/>
</dbReference>
<dbReference type="PANTHER" id="PTHR11188:SF17">
    <property type="entry name" value="FI21816P1"/>
    <property type="match status" value="1"/>
</dbReference>
<dbReference type="InterPro" id="IPR050357">
    <property type="entry name" value="Arrestin_domain-protein"/>
</dbReference>
<protein>
    <recommendedName>
        <fullName evidence="2">Arrestin-like N-terminal domain-containing protein</fullName>
    </recommendedName>
</protein>
<dbReference type="AlphaFoldDB" id="A0A433CZV9"/>
<dbReference type="GO" id="GO:0031625">
    <property type="term" value="F:ubiquitin protein ligase binding"/>
    <property type="evidence" value="ECO:0007669"/>
    <property type="project" value="TreeGrafter"/>
</dbReference>
<dbReference type="GO" id="GO:0005886">
    <property type="term" value="C:plasma membrane"/>
    <property type="evidence" value="ECO:0007669"/>
    <property type="project" value="TreeGrafter"/>
</dbReference>
<evidence type="ECO:0000313" key="4">
    <source>
        <dbReference type="Proteomes" id="UP000268093"/>
    </source>
</evidence>
<evidence type="ECO:0000256" key="1">
    <source>
        <dbReference type="SAM" id="MobiDB-lite"/>
    </source>
</evidence>
<reference evidence="3 4" key="1">
    <citation type="journal article" date="2018" name="New Phytol.">
        <title>Phylogenomics of Endogonaceae and evolution of mycorrhizas within Mucoromycota.</title>
        <authorList>
            <person name="Chang Y."/>
            <person name="Desiro A."/>
            <person name="Na H."/>
            <person name="Sandor L."/>
            <person name="Lipzen A."/>
            <person name="Clum A."/>
            <person name="Barry K."/>
            <person name="Grigoriev I.V."/>
            <person name="Martin F.M."/>
            <person name="Stajich J.E."/>
            <person name="Smith M.E."/>
            <person name="Bonito G."/>
            <person name="Spatafora J.W."/>
        </authorList>
    </citation>
    <scope>NUCLEOTIDE SEQUENCE [LARGE SCALE GENOMIC DNA]</scope>
    <source>
        <strain evidence="3 4">GMNB39</strain>
    </source>
</reference>
<accession>A0A433CZV9</accession>
<dbReference type="GO" id="GO:0030674">
    <property type="term" value="F:protein-macromolecule adaptor activity"/>
    <property type="evidence" value="ECO:0007669"/>
    <property type="project" value="TreeGrafter"/>
</dbReference>
<dbReference type="InterPro" id="IPR011021">
    <property type="entry name" value="Arrestin-like_N"/>
</dbReference>
<evidence type="ECO:0000259" key="2">
    <source>
        <dbReference type="Pfam" id="PF00339"/>
    </source>
</evidence>
<dbReference type="GO" id="GO:0070086">
    <property type="term" value="P:ubiquitin-dependent endocytosis"/>
    <property type="evidence" value="ECO:0007669"/>
    <property type="project" value="TreeGrafter"/>
</dbReference>
<evidence type="ECO:0000313" key="3">
    <source>
        <dbReference type="EMBL" id="RUP44101.1"/>
    </source>
</evidence>
<feature type="domain" description="Arrestin-like N-terminal" evidence="2">
    <location>
        <begin position="34"/>
        <end position="133"/>
    </location>
</feature>
<dbReference type="InterPro" id="IPR014752">
    <property type="entry name" value="Arrestin-like_C"/>
</dbReference>
<gene>
    <name evidence="3" type="ORF">BC936DRAFT_149944</name>
</gene>
<comment type="caution">
    <text evidence="3">The sequence shown here is derived from an EMBL/GenBank/DDBJ whole genome shotgun (WGS) entry which is preliminary data.</text>
</comment>
<organism evidence="3 4">
    <name type="scientific">Jimgerdemannia flammicorona</name>
    <dbReference type="NCBI Taxonomy" id="994334"/>
    <lineage>
        <taxon>Eukaryota</taxon>
        <taxon>Fungi</taxon>
        <taxon>Fungi incertae sedis</taxon>
        <taxon>Mucoromycota</taxon>
        <taxon>Mucoromycotina</taxon>
        <taxon>Endogonomycetes</taxon>
        <taxon>Endogonales</taxon>
        <taxon>Endogonaceae</taxon>
        <taxon>Jimgerdemannia</taxon>
    </lineage>
</organism>
<name>A0A433CZV9_9FUNG</name>
<feature type="region of interest" description="Disordered" evidence="1">
    <location>
        <begin position="332"/>
        <end position="383"/>
    </location>
</feature>
<dbReference type="InterPro" id="IPR014756">
    <property type="entry name" value="Ig_E-set"/>
</dbReference>
<dbReference type="PANTHER" id="PTHR11188">
    <property type="entry name" value="ARRESTIN DOMAIN CONTAINING PROTEIN"/>
    <property type="match status" value="1"/>
</dbReference>
<dbReference type="Gene3D" id="2.60.40.640">
    <property type="match status" value="1"/>
</dbReference>
<feature type="compositionally biased region" description="Acidic residues" evidence="1">
    <location>
        <begin position="349"/>
        <end position="362"/>
    </location>
</feature>
<dbReference type="Proteomes" id="UP000268093">
    <property type="component" value="Unassembled WGS sequence"/>
</dbReference>
<dbReference type="SUPFAM" id="SSF81296">
    <property type="entry name" value="E set domains"/>
    <property type="match status" value="1"/>
</dbReference>
<dbReference type="GO" id="GO:0005829">
    <property type="term" value="C:cytosol"/>
    <property type="evidence" value="ECO:0007669"/>
    <property type="project" value="TreeGrafter"/>
</dbReference>
<dbReference type="OrthoDB" id="2333384at2759"/>
<sequence>MDEICDVIILPGQHSIDIPSLSTSSSDLIRIPSKVTIVLTKPLKVKSVSLRFFGKHAVNAKFFDSPEVSNRKKTHKVPVLDVVVPLVKPGTTTLPKGETELAFDLLLPSDLPPSFESENGYLRYKATVTIIRTLGLALFRAKMFDKVVDVRGGLPLGVPRSVDGTATAVEQREPFTKRRGGIIEVRADFPSMLYADQNSTRVVTEMLFLSERCMPKSVTLSLEKVITVRTDSNDPHRPGRASQNAFLEKSSYSLVSNRNFWWPESNGEAVITPGTLKTISFRLELDPQKMGHYLATPLIDITHRFWVRIVFVHPWEEDLEFAVPVIVSPSTVPANAEMPNSPRRRFSEVDDDDDEYEDEPPSYDEVLRDPVPSGEFERRGVTI</sequence>
<keyword evidence="4" id="KW-1185">Reference proteome</keyword>
<dbReference type="EMBL" id="RBNI01009616">
    <property type="protein sequence ID" value="RUP44101.1"/>
    <property type="molecule type" value="Genomic_DNA"/>
</dbReference>
<proteinExistence type="predicted"/>